<accession>X7ZP96</accession>
<dbReference type="AlphaFoldDB" id="X7ZP96"/>
<name>X7ZP96_MYCXE</name>
<evidence type="ECO:0000256" key="1">
    <source>
        <dbReference type="SAM" id="MobiDB-lite"/>
    </source>
</evidence>
<sequence>MTRTFVLGRPQTGNGRSMNWSPPHNEPARGAAGGREPA</sequence>
<dbReference type="PATRIC" id="fig|1299334.3.peg.7876"/>
<feature type="compositionally biased region" description="Polar residues" evidence="1">
    <location>
        <begin position="11"/>
        <end position="22"/>
    </location>
</feature>
<evidence type="ECO:0000313" key="2">
    <source>
        <dbReference type="EMBL" id="EUA20450.1"/>
    </source>
</evidence>
<protein>
    <submittedName>
        <fullName evidence="2">Uncharacterized protein</fullName>
    </submittedName>
</protein>
<proteinExistence type="predicted"/>
<feature type="compositionally biased region" description="Low complexity" evidence="1">
    <location>
        <begin position="28"/>
        <end position="38"/>
    </location>
</feature>
<dbReference type="EMBL" id="JAOB01000071">
    <property type="protein sequence ID" value="EUA20450.1"/>
    <property type="molecule type" value="Genomic_DNA"/>
</dbReference>
<comment type="caution">
    <text evidence="2">The sequence shown here is derived from an EMBL/GenBank/DDBJ whole genome shotgun (WGS) entry which is preliminary data.</text>
</comment>
<feature type="region of interest" description="Disordered" evidence="1">
    <location>
        <begin position="1"/>
        <end position="38"/>
    </location>
</feature>
<reference evidence="2" key="1">
    <citation type="submission" date="2014-01" db="EMBL/GenBank/DDBJ databases">
        <authorList>
            <person name="Brown-Elliot B."/>
            <person name="Wallace R."/>
            <person name="Lenaerts A."/>
            <person name="Ordway D."/>
            <person name="DeGroote M.A."/>
            <person name="Parker T."/>
            <person name="Sizemore C."/>
            <person name="Tallon L.J."/>
            <person name="Sadzewicz L.K."/>
            <person name="Sengamalay N."/>
            <person name="Fraser C.M."/>
            <person name="Hine E."/>
            <person name="Shefchek K.A."/>
            <person name="Das S.P."/>
            <person name="Tettelin H."/>
        </authorList>
    </citation>
    <scope>NUCLEOTIDE SEQUENCE [LARGE SCALE GENOMIC DNA]</scope>
    <source>
        <strain evidence="2">4042</strain>
    </source>
</reference>
<gene>
    <name evidence="2" type="ORF">I553_10167</name>
</gene>
<organism evidence="2">
    <name type="scientific">Mycobacterium xenopi 4042</name>
    <dbReference type="NCBI Taxonomy" id="1299334"/>
    <lineage>
        <taxon>Bacteria</taxon>
        <taxon>Bacillati</taxon>
        <taxon>Actinomycetota</taxon>
        <taxon>Actinomycetes</taxon>
        <taxon>Mycobacteriales</taxon>
        <taxon>Mycobacteriaceae</taxon>
        <taxon>Mycobacterium</taxon>
    </lineage>
</organism>